<dbReference type="Proteomes" id="UP000663836">
    <property type="component" value="Unassembled WGS sequence"/>
</dbReference>
<name>A0A819XUH6_9BILA</name>
<accession>A0A819XUH6</accession>
<comment type="caution">
    <text evidence="1">The sequence shown here is derived from an EMBL/GenBank/DDBJ whole genome shotgun (WGS) entry which is preliminary data.</text>
</comment>
<sequence>MNYEETIVNVYHRILLPFHYIQLNSWWYYKEIQDDFSEWTAPPDIFPDGLQVVHLLPDCEIVVATLSTGPVSLGDAINYTNVERIMRCCRQDGELYLTQTIINNQTFFIIFASSMKPDYSVYPSMIRAQSGLIWLYDNSSVVSTFNASFPLDVSATKCNHLSICLWYILPLLSLDDSLGMQYTLLGEYNKWTAVCQQRFIFIVTDIEKNQAQGISSGKVPIVVFHSALKLAATE</sequence>
<gene>
    <name evidence="1" type="ORF">JBS370_LOCUS33799</name>
</gene>
<dbReference type="AlphaFoldDB" id="A0A819XUH6"/>
<protein>
    <submittedName>
        <fullName evidence="1">Uncharacterized protein</fullName>
    </submittedName>
</protein>
<evidence type="ECO:0000313" key="2">
    <source>
        <dbReference type="Proteomes" id="UP000663836"/>
    </source>
</evidence>
<proteinExistence type="predicted"/>
<dbReference type="EMBL" id="CAJOBD010010098">
    <property type="protein sequence ID" value="CAF4147225.1"/>
    <property type="molecule type" value="Genomic_DNA"/>
</dbReference>
<reference evidence="1" key="1">
    <citation type="submission" date="2021-02" db="EMBL/GenBank/DDBJ databases">
        <authorList>
            <person name="Nowell W R."/>
        </authorList>
    </citation>
    <scope>NUCLEOTIDE SEQUENCE</scope>
</reference>
<evidence type="ECO:0000313" key="1">
    <source>
        <dbReference type="EMBL" id="CAF4147225.1"/>
    </source>
</evidence>
<organism evidence="1 2">
    <name type="scientific">Rotaria sordida</name>
    <dbReference type="NCBI Taxonomy" id="392033"/>
    <lineage>
        <taxon>Eukaryota</taxon>
        <taxon>Metazoa</taxon>
        <taxon>Spiralia</taxon>
        <taxon>Gnathifera</taxon>
        <taxon>Rotifera</taxon>
        <taxon>Eurotatoria</taxon>
        <taxon>Bdelloidea</taxon>
        <taxon>Philodinida</taxon>
        <taxon>Philodinidae</taxon>
        <taxon>Rotaria</taxon>
    </lineage>
</organism>